<gene>
    <name evidence="2" type="ORF">HW555_011650</name>
</gene>
<keyword evidence="3" id="KW-1185">Reference proteome</keyword>
<keyword evidence="1" id="KW-0732">Signal</keyword>
<comment type="caution">
    <text evidence="2">The sequence shown here is derived from an EMBL/GenBank/DDBJ whole genome shotgun (WGS) entry which is preliminary data.</text>
</comment>
<reference evidence="2" key="1">
    <citation type="submission" date="2020-08" db="EMBL/GenBank/DDBJ databases">
        <title>Spodoptera exigua strain:BAW_Kor-Di-RS1 Genome sequencing and assembly.</title>
        <authorList>
            <person name="Kim J."/>
            <person name="Nam H.Y."/>
            <person name="Kwon M."/>
            <person name="Choi J.H."/>
            <person name="Cho S.R."/>
            <person name="Kim G.-H."/>
        </authorList>
    </citation>
    <scope>NUCLEOTIDE SEQUENCE</scope>
    <source>
        <strain evidence="2">BAW_Kor-Di-RS1</strain>
        <tissue evidence="2">Whole-body</tissue>
    </source>
</reference>
<organism evidence="2 3">
    <name type="scientific">Spodoptera exigua</name>
    <name type="common">Beet armyworm</name>
    <name type="synonym">Noctua fulgens</name>
    <dbReference type="NCBI Taxonomy" id="7107"/>
    <lineage>
        <taxon>Eukaryota</taxon>
        <taxon>Metazoa</taxon>
        <taxon>Ecdysozoa</taxon>
        <taxon>Arthropoda</taxon>
        <taxon>Hexapoda</taxon>
        <taxon>Insecta</taxon>
        <taxon>Pterygota</taxon>
        <taxon>Neoptera</taxon>
        <taxon>Endopterygota</taxon>
        <taxon>Lepidoptera</taxon>
        <taxon>Glossata</taxon>
        <taxon>Ditrysia</taxon>
        <taxon>Noctuoidea</taxon>
        <taxon>Noctuidae</taxon>
        <taxon>Amphipyrinae</taxon>
        <taxon>Spodoptera</taxon>
    </lineage>
</organism>
<name>A0A835G783_SPOEX</name>
<evidence type="ECO:0000256" key="1">
    <source>
        <dbReference type="SAM" id="SignalP"/>
    </source>
</evidence>
<sequence>MLRNYNIDLLPLLLQLISVSEVAPSSISNSRKSPDLHPRLHQIPWSEEPSIIPSYPFYLLTGVPRIGTGSHHLCYERFLYQYEISDCQQRKSSKHDESSLQYSRIVEINLYWFFGVKQWVLVVGPEGGLTSPDCEVFSAVATTSCPPSVWRTELTSASLLTLSNFAALCTEGHSENLLLNSATRALVAPSLARFVAGLPNFGKGDS</sequence>
<evidence type="ECO:0000313" key="2">
    <source>
        <dbReference type="EMBL" id="KAF9408775.1"/>
    </source>
</evidence>
<dbReference type="EMBL" id="JACKWZ010000361">
    <property type="protein sequence ID" value="KAF9408775.1"/>
    <property type="molecule type" value="Genomic_DNA"/>
</dbReference>
<dbReference type="AlphaFoldDB" id="A0A835G783"/>
<accession>A0A835G783</accession>
<feature type="signal peptide" evidence="1">
    <location>
        <begin position="1"/>
        <end position="24"/>
    </location>
</feature>
<evidence type="ECO:0000313" key="3">
    <source>
        <dbReference type="Proteomes" id="UP000648187"/>
    </source>
</evidence>
<protein>
    <submittedName>
        <fullName evidence="2">Uncharacterized protein</fullName>
    </submittedName>
</protein>
<feature type="chain" id="PRO_5033041326" evidence="1">
    <location>
        <begin position="25"/>
        <end position="206"/>
    </location>
</feature>
<proteinExistence type="predicted"/>
<dbReference type="Proteomes" id="UP000648187">
    <property type="component" value="Unassembled WGS sequence"/>
</dbReference>